<feature type="compositionally biased region" description="Basic residues" evidence="1">
    <location>
        <begin position="51"/>
        <end position="61"/>
    </location>
</feature>
<accession>S8C3D7</accession>
<dbReference type="EMBL" id="AQGS01000129">
    <property type="protein sequence ID" value="EPS42222.1"/>
    <property type="molecule type" value="Genomic_DNA"/>
</dbReference>
<keyword evidence="3" id="KW-1185">Reference proteome</keyword>
<feature type="compositionally biased region" description="Polar residues" evidence="1">
    <location>
        <begin position="257"/>
        <end position="289"/>
    </location>
</feature>
<name>S8C3D7_DACHA</name>
<feature type="region of interest" description="Disordered" evidence="1">
    <location>
        <begin position="44"/>
        <end position="76"/>
    </location>
</feature>
<dbReference type="SMART" id="SM00248">
    <property type="entry name" value="ANK"/>
    <property type="match status" value="4"/>
</dbReference>
<dbReference type="InterPro" id="IPR036770">
    <property type="entry name" value="Ankyrin_rpt-contain_sf"/>
</dbReference>
<dbReference type="OrthoDB" id="194358at2759"/>
<dbReference type="InterPro" id="IPR051616">
    <property type="entry name" value="Cul2-RING_E3_ligase_SR"/>
</dbReference>
<protein>
    <submittedName>
        <fullName evidence="2">Uncharacterized protein</fullName>
    </submittedName>
</protein>
<dbReference type="HOGENOM" id="CLU_480597_0_0_1"/>
<organism evidence="2 3">
    <name type="scientific">Dactylellina haptotyla (strain CBS 200.50)</name>
    <name type="common">Nematode-trapping fungus</name>
    <name type="synonym">Monacrosporium haptotylum</name>
    <dbReference type="NCBI Taxonomy" id="1284197"/>
    <lineage>
        <taxon>Eukaryota</taxon>
        <taxon>Fungi</taxon>
        <taxon>Dikarya</taxon>
        <taxon>Ascomycota</taxon>
        <taxon>Pezizomycotina</taxon>
        <taxon>Orbiliomycetes</taxon>
        <taxon>Orbiliales</taxon>
        <taxon>Orbiliaceae</taxon>
        <taxon>Dactylellina</taxon>
    </lineage>
</organism>
<dbReference type="PANTHER" id="PTHR46224">
    <property type="entry name" value="ANKYRIN REPEAT FAMILY PROTEIN"/>
    <property type="match status" value="1"/>
</dbReference>
<reference evidence="3" key="2">
    <citation type="submission" date="2013-04" db="EMBL/GenBank/DDBJ databases">
        <title>Genomic mechanisms accounting for the adaptation to parasitism in nematode-trapping fungi.</title>
        <authorList>
            <person name="Ahren D.G."/>
        </authorList>
    </citation>
    <scope>NUCLEOTIDE SEQUENCE [LARGE SCALE GENOMIC DNA]</scope>
    <source>
        <strain evidence="3">CBS 200.50</strain>
    </source>
</reference>
<dbReference type="InterPro" id="IPR002110">
    <property type="entry name" value="Ankyrin_rpt"/>
</dbReference>
<comment type="caution">
    <text evidence="2">The sequence shown here is derived from an EMBL/GenBank/DDBJ whole genome shotgun (WGS) entry which is preliminary data.</text>
</comment>
<evidence type="ECO:0000313" key="3">
    <source>
        <dbReference type="Proteomes" id="UP000015100"/>
    </source>
</evidence>
<reference evidence="2 3" key="1">
    <citation type="journal article" date="2013" name="PLoS Genet.">
        <title>Genomic mechanisms accounting for the adaptation to parasitism in nematode-trapping fungi.</title>
        <authorList>
            <person name="Meerupati T."/>
            <person name="Andersson K.M."/>
            <person name="Friman E."/>
            <person name="Kumar D."/>
            <person name="Tunlid A."/>
            <person name="Ahren D."/>
        </authorList>
    </citation>
    <scope>NUCLEOTIDE SEQUENCE [LARGE SCALE GENOMIC DNA]</scope>
    <source>
        <strain evidence="2 3">CBS 200.50</strain>
    </source>
</reference>
<dbReference type="AlphaFoldDB" id="S8C3D7"/>
<evidence type="ECO:0000256" key="1">
    <source>
        <dbReference type="SAM" id="MobiDB-lite"/>
    </source>
</evidence>
<dbReference type="Gene3D" id="1.25.40.20">
    <property type="entry name" value="Ankyrin repeat-containing domain"/>
    <property type="match status" value="1"/>
</dbReference>
<dbReference type="PANTHER" id="PTHR46224:SF64">
    <property type="entry name" value="IQ MOTIF AND ANKYRIN REPEAT DOMAIN-CONTAINING PROTEIN 1"/>
    <property type="match status" value="1"/>
</dbReference>
<evidence type="ECO:0000313" key="2">
    <source>
        <dbReference type="EMBL" id="EPS42222.1"/>
    </source>
</evidence>
<dbReference type="STRING" id="1284197.S8C3D7"/>
<dbReference type="SUPFAM" id="SSF48403">
    <property type="entry name" value="Ankyrin repeat"/>
    <property type="match status" value="1"/>
</dbReference>
<sequence>MAVAEFKNTGFSETSDFAAVVQRTESLSLEGPSPHSETYIQTVNSSGGRRLGSHSIRRKSLPRTPPVRRETNTTPTAADEVHISDSDEDIELEKLEFAVKRSNNGDYTLSRRRGIPPAITGDTARDKIHWIYRLMQVQHNQENFKDALGTIQSFETELKGGGSAFANVKFENWQALFYYRLGDLGVAKRSCKKAFKYGREDTTYPDSRRKTIELMIHIVKDQGDQLELEFYREMLAANNESASRIQTVEPSEETRTESPQNRQPDTRSSSAGAPSVATQTLRHVPQNHSSSEKERWLAFWGLTLLHDGSISGTDVQIDAVVEHALSKVSLDLASILFADKRILNWGTGIERDYPKRVPPLFWAVSADSPSRVRFLLDRGADKHYTDKNGGSILCLALTRTQGTSVLNLLLNNGCPPDGTTELNTYNGPPLHYICVRHWLDPDQEKISALLLAGADPNLGAPVAGNTALMYLTKARQNSKNILTDEKYWIILKLLVGAGANVNAVDANGNSALHYAYNLQDNFTITALRSCLALHLRNIFGNLPVDCSGRHAHARSYNHLY</sequence>
<gene>
    <name evidence="2" type="ORF">H072_3885</name>
</gene>
<proteinExistence type="predicted"/>
<dbReference type="Proteomes" id="UP000015100">
    <property type="component" value="Unassembled WGS sequence"/>
</dbReference>
<feature type="region of interest" description="Disordered" evidence="1">
    <location>
        <begin position="241"/>
        <end position="289"/>
    </location>
</feature>